<evidence type="ECO:0000256" key="9">
    <source>
        <dbReference type="PIRNR" id="PIRNR003128"/>
    </source>
</evidence>
<dbReference type="InterPro" id="IPR003593">
    <property type="entry name" value="AAA+_ATPase"/>
</dbReference>
<dbReference type="GO" id="GO:0005524">
    <property type="term" value="F:ATP binding"/>
    <property type="evidence" value="ECO:0007669"/>
    <property type="project" value="UniProtKB-KW"/>
</dbReference>
<dbReference type="AlphaFoldDB" id="G7VA40"/>
<evidence type="ECO:0000256" key="10">
    <source>
        <dbReference type="SAM" id="Coils"/>
    </source>
</evidence>
<evidence type="ECO:0000256" key="4">
    <source>
        <dbReference type="ARBA" id="ARBA00022741"/>
    </source>
</evidence>
<dbReference type="InterPro" id="IPR003395">
    <property type="entry name" value="RecF/RecN/SMC_N"/>
</dbReference>
<reference evidence="13" key="1">
    <citation type="submission" date="2011-10" db="EMBL/GenBank/DDBJ databases">
        <title>The complete genome of chromosome of Thermovirga lienii DSM 17291.</title>
        <authorList>
            <consortium name="US DOE Joint Genome Institute (JGI-PGF)"/>
            <person name="Lucas S."/>
            <person name="Copeland A."/>
            <person name="Lapidus A."/>
            <person name="Glavina del Rio T."/>
            <person name="Dalin E."/>
            <person name="Tice H."/>
            <person name="Bruce D."/>
            <person name="Goodwin L."/>
            <person name="Pitluck S."/>
            <person name="Peters L."/>
            <person name="Mikhailova N."/>
            <person name="Saunders E."/>
            <person name="Kyrpides N."/>
            <person name="Mavromatis K."/>
            <person name="Ivanova N."/>
            <person name="Last F.I."/>
            <person name="Brettin T."/>
            <person name="Detter J.C."/>
            <person name="Han C."/>
            <person name="Larimer F."/>
            <person name="Land M."/>
            <person name="Hauser L."/>
            <person name="Markowitz V."/>
            <person name="Cheng J.-F."/>
            <person name="Hugenholtz P."/>
            <person name="Woyke T."/>
            <person name="Wu D."/>
            <person name="Spring S."/>
            <person name="Schroeder M."/>
            <person name="Brambilla E.-M."/>
            <person name="Klenk H.-P."/>
            <person name="Eisen J.A."/>
        </authorList>
    </citation>
    <scope>NUCLEOTIDE SEQUENCE [LARGE SCALE GENOMIC DNA]</scope>
    <source>
        <strain evidence="13">ATCC BAA-1197 / DSM 17291 / Cas60314</strain>
    </source>
</reference>
<evidence type="ECO:0000256" key="5">
    <source>
        <dbReference type="ARBA" id="ARBA00022763"/>
    </source>
</evidence>
<keyword evidence="6" id="KW-0067">ATP-binding</keyword>
<dbReference type="STRING" id="580340.Tlie_1007"/>
<dbReference type="InterPro" id="IPR004604">
    <property type="entry name" value="DNA_recomb/repair_RecN"/>
</dbReference>
<dbReference type="Pfam" id="PF02463">
    <property type="entry name" value="SMC_N"/>
    <property type="match status" value="1"/>
</dbReference>
<evidence type="ECO:0000259" key="11">
    <source>
        <dbReference type="SMART" id="SM00382"/>
    </source>
</evidence>
<name>G7VA40_THELD</name>
<dbReference type="GO" id="GO:0009432">
    <property type="term" value="P:SOS response"/>
    <property type="evidence" value="ECO:0007669"/>
    <property type="project" value="TreeGrafter"/>
</dbReference>
<dbReference type="GO" id="GO:0006281">
    <property type="term" value="P:DNA repair"/>
    <property type="evidence" value="ECO:0007669"/>
    <property type="project" value="UniProtKB-KW"/>
</dbReference>
<dbReference type="PANTHER" id="PTHR11059:SF0">
    <property type="entry name" value="DNA REPAIR PROTEIN RECN"/>
    <property type="match status" value="1"/>
</dbReference>
<dbReference type="PIRSF" id="PIRSF003128">
    <property type="entry name" value="RecN"/>
    <property type="match status" value="1"/>
</dbReference>
<dbReference type="Gene3D" id="3.40.50.300">
    <property type="entry name" value="P-loop containing nucleotide triphosphate hydrolases"/>
    <property type="match status" value="2"/>
</dbReference>
<keyword evidence="7 9" id="KW-0234">DNA repair</keyword>
<dbReference type="KEGG" id="tli:Tlie_1007"/>
<keyword evidence="10" id="KW-0175">Coiled coil</keyword>
<dbReference type="HOGENOM" id="CLU_018297_3_0_0"/>
<accession>G7VA40</accession>
<dbReference type="Proteomes" id="UP000005868">
    <property type="component" value="Chromosome"/>
</dbReference>
<dbReference type="EMBL" id="CP003096">
    <property type="protein sequence ID" value="AER66740.1"/>
    <property type="molecule type" value="Genomic_DNA"/>
</dbReference>
<dbReference type="PROSITE" id="PS00675">
    <property type="entry name" value="SIGMA54_INTERACT_1"/>
    <property type="match status" value="1"/>
</dbReference>
<dbReference type="GO" id="GO:0043590">
    <property type="term" value="C:bacterial nucleoid"/>
    <property type="evidence" value="ECO:0007669"/>
    <property type="project" value="TreeGrafter"/>
</dbReference>
<dbReference type="SUPFAM" id="SSF52540">
    <property type="entry name" value="P-loop containing nucleoside triphosphate hydrolases"/>
    <property type="match status" value="1"/>
</dbReference>
<dbReference type="PANTHER" id="PTHR11059">
    <property type="entry name" value="DNA REPAIR PROTEIN RECN"/>
    <property type="match status" value="1"/>
</dbReference>
<evidence type="ECO:0000313" key="13">
    <source>
        <dbReference type="Proteomes" id="UP000005868"/>
    </source>
</evidence>
<dbReference type="InterPro" id="IPR025662">
    <property type="entry name" value="Sigma_54_int_dom_ATP-bd_1"/>
</dbReference>
<feature type="coiled-coil region" evidence="10">
    <location>
        <begin position="355"/>
        <end position="382"/>
    </location>
</feature>
<evidence type="ECO:0000256" key="2">
    <source>
        <dbReference type="ARBA" id="ARBA00009441"/>
    </source>
</evidence>
<comment type="similarity">
    <text evidence="2 9">Belongs to the RecN family.</text>
</comment>
<evidence type="ECO:0000256" key="8">
    <source>
        <dbReference type="ARBA" id="ARBA00033408"/>
    </source>
</evidence>
<keyword evidence="5 9" id="KW-0227">DNA damage</keyword>
<feature type="domain" description="AAA+ ATPase" evidence="11">
    <location>
        <begin position="21"/>
        <end position="513"/>
    </location>
</feature>
<dbReference type="OrthoDB" id="9806954at2"/>
<dbReference type="eggNOG" id="COG0497">
    <property type="taxonomic scope" value="Bacteria"/>
</dbReference>
<dbReference type="GO" id="GO:0006310">
    <property type="term" value="P:DNA recombination"/>
    <property type="evidence" value="ECO:0007669"/>
    <property type="project" value="InterPro"/>
</dbReference>
<dbReference type="InterPro" id="IPR027417">
    <property type="entry name" value="P-loop_NTPase"/>
</dbReference>
<keyword evidence="13" id="KW-1185">Reference proteome</keyword>
<reference evidence="12 13" key="2">
    <citation type="journal article" date="2012" name="Stand. Genomic Sci.">
        <title>Genome sequence of the moderately thermophilic, amino-acid-degrading and sulfur-reducing bacterium Thermovirga lienii type strain (Cas60314(T)).</title>
        <authorList>
            <person name="Goker M."/>
            <person name="Saunders E."/>
            <person name="Lapidus A."/>
            <person name="Nolan M."/>
            <person name="Lucas S."/>
            <person name="Hammon N."/>
            <person name="Deshpande S."/>
            <person name="Cheng J.F."/>
            <person name="Han C."/>
            <person name="Tapia R."/>
            <person name="Goodwin L.A."/>
            <person name="Pitluck S."/>
            <person name="Liolios K."/>
            <person name="Mavromatis K."/>
            <person name="Pagani I."/>
            <person name="Ivanova N."/>
            <person name="Mikhailova N."/>
            <person name="Pati A."/>
            <person name="Chen A."/>
            <person name="Palaniappan K."/>
            <person name="Land M."/>
            <person name="Chang Y.J."/>
            <person name="Jeffries C.D."/>
            <person name="Brambilla E.M."/>
            <person name="Rohde M."/>
            <person name="Spring S."/>
            <person name="Detter J.C."/>
            <person name="Woyke T."/>
            <person name="Bristow J."/>
            <person name="Eisen J.A."/>
            <person name="Markowitz V."/>
            <person name="Hugenholtz P."/>
            <person name="Kyrpides N.C."/>
            <person name="Klenk H.P."/>
        </authorList>
    </citation>
    <scope>NUCLEOTIDE SEQUENCE [LARGE SCALE GENOMIC DNA]</scope>
    <source>
        <strain evidence="13">ATCC BAA-1197 / DSM 17291 / Cas60314</strain>
    </source>
</reference>
<evidence type="ECO:0000256" key="3">
    <source>
        <dbReference type="ARBA" id="ARBA00021315"/>
    </source>
</evidence>
<comment type="function">
    <text evidence="1 9">May be involved in recombinational repair of damaged DNA.</text>
</comment>
<evidence type="ECO:0000256" key="6">
    <source>
        <dbReference type="ARBA" id="ARBA00022840"/>
    </source>
</evidence>
<protein>
    <recommendedName>
        <fullName evidence="3 9">DNA repair protein RecN</fullName>
    </recommendedName>
    <alternativeName>
        <fullName evidence="8 9">Recombination protein N</fullName>
    </alternativeName>
</protein>
<sequence length="556" mass="61958">MLRELHLKNIGGISRASLALKGSFVVITGESGAGKSSLIRALELVAGKRAQSTFIKAGKDEAHIEAVFHVTNTDDDELLEIMGEDEFLFVKRTLSINGRTKTYIQNKLSPLSYVNTIMEKIMGIQSQFSQLELLDPQKQLNLLDGAGGEDLLAIKNKLADIYAEAVKKEKELIQLLKRQESIKKKFEESREIIEEARSLNLNPQSEKLWEEQLIKIQAKRKHLSKIQETLDRLTGGQADLGLIQEVAHLFIEAREGLLEFAVADEETIRKNEEIVLESLEKLEKLCMAVVKKHSTHDLDKELAFMEKSLGTLRKVKRATGCKTAEEVIEFIKEMDSNLKWLQNSKNLILQLKSTNMENRREISKIALELREARQKAALLLEDRVNRILKDLAMEDFEFAVSLSPTSKVKQNGADVVSFVLKKGEELQGPVSKIASGGELSRLLLALQIAASDKMLPKVLVYDEVEAGLGGKAARLAGIKLRELSSKCQVILVTHEASIAALADQHFLVCKDGDDTIVKEVTGEERILEVARMLAGNEDAPEAIEHAKALVTNVSWI</sequence>
<organism evidence="12 13">
    <name type="scientific">Thermovirga lienii (strain ATCC BAA-1197 / DSM 17291 / Cas60314)</name>
    <dbReference type="NCBI Taxonomy" id="580340"/>
    <lineage>
        <taxon>Bacteria</taxon>
        <taxon>Thermotogati</taxon>
        <taxon>Synergistota</taxon>
        <taxon>Synergistia</taxon>
        <taxon>Synergistales</taxon>
        <taxon>Thermovirgaceae</taxon>
        <taxon>Thermovirga</taxon>
    </lineage>
</organism>
<dbReference type="SMART" id="SM00382">
    <property type="entry name" value="AAA"/>
    <property type="match status" value="1"/>
</dbReference>
<proteinExistence type="inferred from homology"/>
<evidence type="ECO:0000256" key="1">
    <source>
        <dbReference type="ARBA" id="ARBA00003618"/>
    </source>
</evidence>
<evidence type="ECO:0000313" key="12">
    <source>
        <dbReference type="EMBL" id="AER66740.1"/>
    </source>
</evidence>
<evidence type="ECO:0000256" key="7">
    <source>
        <dbReference type="ARBA" id="ARBA00023204"/>
    </source>
</evidence>
<gene>
    <name evidence="12" type="ordered locus">Tlie_1007</name>
</gene>
<keyword evidence="4" id="KW-0547">Nucleotide-binding</keyword>